<dbReference type="GO" id="GO:0005730">
    <property type="term" value="C:nucleolus"/>
    <property type="evidence" value="ECO:0007669"/>
    <property type="project" value="TreeGrafter"/>
</dbReference>
<gene>
    <name evidence="2" type="ORF">ZT1A5_G8746</name>
</gene>
<dbReference type="GO" id="GO:0000462">
    <property type="term" value="P:maturation of SSU-rRNA from tricistronic rRNA transcript (SSU-rRNA, 5.8S rRNA, LSU-rRNA)"/>
    <property type="evidence" value="ECO:0007669"/>
    <property type="project" value="TreeGrafter"/>
</dbReference>
<feature type="compositionally biased region" description="Acidic residues" evidence="1">
    <location>
        <begin position="71"/>
        <end position="109"/>
    </location>
</feature>
<feature type="compositionally biased region" description="Basic and acidic residues" evidence="1">
    <location>
        <begin position="53"/>
        <end position="70"/>
    </location>
</feature>
<feature type="region of interest" description="Disordered" evidence="1">
    <location>
        <begin position="228"/>
        <end position="314"/>
    </location>
</feature>
<dbReference type="AlphaFoldDB" id="A0A1Y6LSF5"/>
<dbReference type="Pfam" id="PF15375">
    <property type="entry name" value="FSAF1"/>
    <property type="match status" value="1"/>
</dbReference>
<evidence type="ECO:0000313" key="2">
    <source>
        <dbReference type="EMBL" id="SMY27302.1"/>
    </source>
</evidence>
<feature type="region of interest" description="Disordered" evidence="1">
    <location>
        <begin position="1"/>
        <end position="166"/>
    </location>
</feature>
<sequence length="314" mass="33984">MAILLGKRKRVVVSESASKPKSEAQKAAPNKRRKESDASSDGESARALFQKAFEAKFKPLPMKEKNKSSEIEDESEEDESEDDAGSDLDDEDLSGSDWSGIEDGDEEVEIVQHVLPEFTRGGDSADPGKKAFMSSKPPTLDSTQKQTPLKSSKTTTAKEDEESSLEAANLKNDLALQRLLSESHLLTPSATTTQPTGASRLLALDQRLQTLGAKTSLLKQTNMPLAHRKGIVKKGAEREVGRRKEARENGVVLEREKKVGKGKDVRRERGLGAPGVGRMRGGTLRLSEGDVRSIEGRGGGRGGKRGGRGRGRGR</sequence>
<dbReference type="InterPro" id="IPR053030">
    <property type="entry name" value="Ribosomal_biogenesis_FAF1-like"/>
</dbReference>
<organism evidence="2 3">
    <name type="scientific">Zymoseptoria tritici ST99CH_1A5</name>
    <dbReference type="NCBI Taxonomy" id="1276529"/>
    <lineage>
        <taxon>Eukaryota</taxon>
        <taxon>Fungi</taxon>
        <taxon>Dikarya</taxon>
        <taxon>Ascomycota</taxon>
        <taxon>Pezizomycotina</taxon>
        <taxon>Dothideomycetes</taxon>
        <taxon>Dothideomycetidae</taxon>
        <taxon>Mycosphaerellales</taxon>
        <taxon>Mycosphaerellaceae</taxon>
        <taxon>Zymoseptoria</taxon>
    </lineage>
</organism>
<proteinExistence type="predicted"/>
<dbReference type="PANTHER" id="PTHR28096:SF1">
    <property type="entry name" value="PROTEIN FAF1"/>
    <property type="match status" value="1"/>
</dbReference>
<name>A0A1Y6LSF5_ZYMTR</name>
<reference evidence="2 3" key="1">
    <citation type="submission" date="2016-10" db="EMBL/GenBank/DDBJ databases">
        <authorList>
            <person name="Varghese N."/>
        </authorList>
    </citation>
    <scope>NUCLEOTIDE SEQUENCE [LARGE SCALE GENOMIC DNA]</scope>
</reference>
<dbReference type="Proteomes" id="UP000215453">
    <property type="component" value="Chromosome 8"/>
</dbReference>
<feature type="compositionally biased region" description="Basic residues" evidence="1">
    <location>
        <begin position="1"/>
        <end position="11"/>
    </location>
</feature>
<dbReference type="PANTHER" id="PTHR28096">
    <property type="entry name" value="PROTEIN FAF1"/>
    <property type="match status" value="1"/>
</dbReference>
<dbReference type="InterPro" id="IPR027973">
    <property type="entry name" value="FSAF1-like"/>
</dbReference>
<accession>A0A1Y6LSF5</accession>
<feature type="compositionally biased region" description="Basic residues" evidence="1">
    <location>
        <begin position="302"/>
        <end position="314"/>
    </location>
</feature>
<feature type="compositionally biased region" description="Polar residues" evidence="1">
    <location>
        <begin position="136"/>
        <end position="155"/>
    </location>
</feature>
<feature type="compositionally biased region" description="Basic and acidic residues" evidence="1">
    <location>
        <begin position="234"/>
        <end position="270"/>
    </location>
</feature>
<evidence type="ECO:0000256" key="1">
    <source>
        <dbReference type="SAM" id="MobiDB-lite"/>
    </source>
</evidence>
<evidence type="ECO:0000313" key="3">
    <source>
        <dbReference type="Proteomes" id="UP000215453"/>
    </source>
</evidence>
<evidence type="ECO:0008006" key="4">
    <source>
        <dbReference type="Google" id="ProtNLM"/>
    </source>
</evidence>
<dbReference type="EMBL" id="LT882683">
    <property type="protein sequence ID" value="SMY27302.1"/>
    <property type="molecule type" value="Genomic_DNA"/>
</dbReference>
<protein>
    <recommendedName>
        <fullName evidence="4">Protein FAF1</fullName>
    </recommendedName>
</protein>